<dbReference type="Pfam" id="PF00149">
    <property type="entry name" value="Metallophos"/>
    <property type="match status" value="1"/>
</dbReference>
<keyword evidence="5" id="KW-0464">Manganese</keyword>
<keyword evidence="8" id="KW-1185">Reference proteome</keyword>
<dbReference type="EMBL" id="JARRAG010000001">
    <property type="protein sequence ID" value="MDG3003384.1"/>
    <property type="molecule type" value="Genomic_DNA"/>
</dbReference>
<dbReference type="SUPFAM" id="SSF56300">
    <property type="entry name" value="Metallo-dependent phosphatases"/>
    <property type="match status" value="1"/>
</dbReference>
<evidence type="ECO:0000259" key="6">
    <source>
        <dbReference type="Pfam" id="PF00149"/>
    </source>
</evidence>
<reference evidence="7 8" key="1">
    <citation type="submission" date="2023-03" db="EMBL/GenBank/DDBJ databases">
        <title>Paludisphaera mucosa sp. nov. a novel planctomycete from northern fen.</title>
        <authorList>
            <person name="Ivanova A."/>
        </authorList>
    </citation>
    <scope>NUCLEOTIDE SEQUENCE [LARGE SCALE GENOMIC DNA]</scope>
    <source>
        <strain evidence="7 8">Pla2</strain>
    </source>
</reference>
<evidence type="ECO:0000256" key="1">
    <source>
        <dbReference type="ARBA" id="ARBA00013081"/>
    </source>
</evidence>
<evidence type="ECO:0000313" key="8">
    <source>
        <dbReference type="Proteomes" id="UP001216907"/>
    </source>
</evidence>
<name>A0ABT6F744_9BACT</name>
<evidence type="ECO:0000256" key="4">
    <source>
        <dbReference type="ARBA" id="ARBA00022912"/>
    </source>
</evidence>
<dbReference type="Gene3D" id="3.60.21.10">
    <property type="match status" value="1"/>
</dbReference>
<dbReference type="InterPro" id="IPR004843">
    <property type="entry name" value="Calcineurin-like_PHP"/>
</dbReference>
<dbReference type="PANTHER" id="PTHR11668">
    <property type="entry name" value="SERINE/THREONINE PROTEIN PHOSPHATASE"/>
    <property type="match status" value="1"/>
</dbReference>
<dbReference type="InterPro" id="IPR050341">
    <property type="entry name" value="PP1_catalytic_subunit"/>
</dbReference>
<dbReference type="EC" id="3.1.3.16" evidence="1"/>
<dbReference type="Proteomes" id="UP001216907">
    <property type="component" value="Unassembled WGS sequence"/>
</dbReference>
<accession>A0ABT6F744</accession>
<protein>
    <recommendedName>
        <fullName evidence="1">protein-serine/threonine phosphatase</fullName>
        <ecNumber evidence="1">3.1.3.16</ecNumber>
    </recommendedName>
</protein>
<evidence type="ECO:0000313" key="7">
    <source>
        <dbReference type="EMBL" id="MDG3003384.1"/>
    </source>
</evidence>
<evidence type="ECO:0000256" key="5">
    <source>
        <dbReference type="ARBA" id="ARBA00023211"/>
    </source>
</evidence>
<feature type="domain" description="Calcineurin-like phosphoesterase" evidence="6">
    <location>
        <begin position="36"/>
        <end position="237"/>
    </location>
</feature>
<keyword evidence="3" id="KW-0378">Hydrolase</keyword>
<dbReference type="PANTHER" id="PTHR11668:SF300">
    <property type="entry name" value="SERINE_THREONINE-PROTEIN PHOSPHATASE"/>
    <property type="match status" value="1"/>
</dbReference>
<evidence type="ECO:0000256" key="2">
    <source>
        <dbReference type="ARBA" id="ARBA00022723"/>
    </source>
</evidence>
<sequence length="283" mass="31786">MADPNKILATVHKAADLSRRTPGRAGSVVRLDADEVMVVGDLHGNLRTFKWVLAESALDRNPGRHLVLQELVHEIIKDDDDRPDLSHRLVDVVSALKCQYPDRVHVILGNHELSELTGRVIGKDGRTLNERFRQGIRRSYGEAADEIYDAYLRLFADMPLAVRTPNRVFVCHTIPDGDWLDDLDLGVLDAEAWPPEALKRRGAVYALTWGRDTADETADRFAEMVDADLFVTGHQPCDDGYRQANRRQLIIDGTEPYPTYCRFPARSPIGIDDLVNGVKVLGR</sequence>
<proteinExistence type="predicted"/>
<comment type="caution">
    <text evidence="7">The sequence shown here is derived from an EMBL/GenBank/DDBJ whole genome shotgun (WGS) entry which is preliminary data.</text>
</comment>
<dbReference type="InterPro" id="IPR029052">
    <property type="entry name" value="Metallo-depent_PP-like"/>
</dbReference>
<evidence type="ECO:0000256" key="3">
    <source>
        <dbReference type="ARBA" id="ARBA00022801"/>
    </source>
</evidence>
<keyword evidence="2" id="KW-0479">Metal-binding</keyword>
<organism evidence="7 8">
    <name type="scientific">Paludisphaera mucosa</name>
    <dbReference type="NCBI Taxonomy" id="3030827"/>
    <lineage>
        <taxon>Bacteria</taxon>
        <taxon>Pseudomonadati</taxon>
        <taxon>Planctomycetota</taxon>
        <taxon>Planctomycetia</taxon>
        <taxon>Isosphaerales</taxon>
        <taxon>Isosphaeraceae</taxon>
        <taxon>Paludisphaera</taxon>
    </lineage>
</organism>
<gene>
    <name evidence="7" type="ORF">PZE19_06370</name>
</gene>
<keyword evidence="4" id="KW-0904">Protein phosphatase</keyword>
<dbReference type="RefSeq" id="WP_277859736.1">
    <property type="nucleotide sequence ID" value="NZ_JARRAG010000001.1"/>
</dbReference>